<dbReference type="InterPro" id="IPR000782">
    <property type="entry name" value="FAS1_domain"/>
</dbReference>
<dbReference type="SUPFAM" id="SSF82153">
    <property type="entry name" value="FAS1 domain"/>
    <property type="match status" value="1"/>
</dbReference>
<proteinExistence type="predicted"/>
<dbReference type="GO" id="GO:0005615">
    <property type="term" value="C:extracellular space"/>
    <property type="evidence" value="ECO:0007669"/>
    <property type="project" value="TreeGrafter"/>
</dbReference>
<dbReference type="OrthoDB" id="954504at2"/>
<dbReference type="SMART" id="SM00554">
    <property type="entry name" value="FAS1"/>
    <property type="match status" value="1"/>
</dbReference>
<dbReference type="Pfam" id="PF02469">
    <property type="entry name" value="Fasciclin"/>
    <property type="match status" value="1"/>
</dbReference>
<reference evidence="2 3" key="1">
    <citation type="submission" date="2019-05" db="EMBL/GenBank/DDBJ databases">
        <authorList>
            <person name="Qu J.-H."/>
        </authorList>
    </citation>
    <scope>NUCLEOTIDE SEQUENCE [LARGE SCALE GENOMIC DNA]</scope>
    <source>
        <strain evidence="2 3">NS28</strain>
    </source>
</reference>
<keyword evidence="3" id="KW-1185">Reference proteome</keyword>
<dbReference type="PANTHER" id="PTHR10900:SF77">
    <property type="entry name" value="FI19380P1"/>
    <property type="match status" value="1"/>
</dbReference>
<dbReference type="InterPro" id="IPR050904">
    <property type="entry name" value="Adhesion/Biosynth-related"/>
</dbReference>
<evidence type="ECO:0000313" key="3">
    <source>
        <dbReference type="Proteomes" id="UP000323994"/>
    </source>
</evidence>
<organism evidence="2 3">
    <name type="scientific">Dyadobacter flavalbus</name>
    <dbReference type="NCBI Taxonomy" id="2579942"/>
    <lineage>
        <taxon>Bacteria</taxon>
        <taxon>Pseudomonadati</taxon>
        <taxon>Bacteroidota</taxon>
        <taxon>Cytophagia</taxon>
        <taxon>Cytophagales</taxon>
        <taxon>Spirosomataceae</taxon>
        <taxon>Dyadobacter</taxon>
    </lineage>
</organism>
<dbReference type="InterPro" id="IPR036378">
    <property type="entry name" value="FAS1_dom_sf"/>
</dbReference>
<dbReference type="EMBL" id="VBSN01000027">
    <property type="protein sequence ID" value="KAA6440536.1"/>
    <property type="molecule type" value="Genomic_DNA"/>
</dbReference>
<dbReference type="PROSITE" id="PS50213">
    <property type="entry name" value="FAS1"/>
    <property type="match status" value="1"/>
</dbReference>
<name>A0A5M8R0Q2_9BACT</name>
<gene>
    <name evidence="2" type="ORF">FEM33_08080</name>
</gene>
<dbReference type="PANTHER" id="PTHR10900">
    <property type="entry name" value="PERIOSTIN-RELATED"/>
    <property type="match status" value="1"/>
</dbReference>
<dbReference type="PROSITE" id="PS51257">
    <property type="entry name" value="PROKAR_LIPOPROTEIN"/>
    <property type="match status" value="1"/>
</dbReference>
<dbReference type="AlphaFoldDB" id="A0A5M8R0Q2"/>
<feature type="domain" description="FAS1" evidence="1">
    <location>
        <begin position="37"/>
        <end position="167"/>
    </location>
</feature>
<dbReference type="Gene3D" id="2.30.180.10">
    <property type="entry name" value="FAS1 domain"/>
    <property type="match status" value="1"/>
</dbReference>
<comment type="caution">
    <text evidence="2">The sequence shown here is derived from an EMBL/GenBank/DDBJ whole genome shotgun (WGS) entry which is preliminary data.</text>
</comment>
<dbReference type="RefSeq" id="WP_139011531.1">
    <property type="nucleotide sequence ID" value="NZ_VBSN01000027.1"/>
</dbReference>
<sequence>MKKNHCIERYLTFFLIAVLFSGAVFSCKEGDDDRIKPKTITDVILENEQFSILRDIMLYAEMSDALRTDELTVFAPNNNSFGKAGIFSSDAVTGLPKDSVRSFLKSHIIPKQRLSFSQLTPGSQVSLNKNTLSITRMDSTLSVNKSDIIIRNVNAANGIIHVIDSVVVRY</sequence>
<protein>
    <submittedName>
        <fullName evidence="2">Fasciclin domain-containing protein</fullName>
    </submittedName>
</protein>
<accession>A0A5M8R0Q2</accession>
<dbReference type="Proteomes" id="UP000323994">
    <property type="component" value="Unassembled WGS sequence"/>
</dbReference>
<evidence type="ECO:0000259" key="1">
    <source>
        <dbReference type="PROSITE" id="PS50213"/>
    </source>
</evidence>
<evidence type="ECO:0000313" key="2">
    <source>
        <dbReference type="EMBL" id="KAA6440536.1"/>
    </source>
</evidence>